<dbReference type="Gene3D" id="3.30.70.1730">
    <property type="match status" value="1"/>
</dbReference>
<dbReference type="InterPro" id="IPR040720">
    <property type="entry name" value="GH81_C"/>
</dbReference>
<dbReference type="GO" id="GO:0071555">
    <property type="term" value="P:cell wall organization"/>
    <property type="evidence" value="ECO:0007669"/>
    <property type="project" value="UniProtKB-KW"/>
</dbReference>
<reference evidence="13 14" key="1">
    <citation type="submission" date="2018-04" db="EMBL/GenBank/DDBJ databases">
        <title>The genome of golden apple snail Pomacea canaliculata provides insight into stress tolerance and invasive adaptation.</title>
        <authorList>
            <person name="Liu C."/>
            <person name="Liu B."/>
            <person name="Ren Y."/>
            <person name="Zhang Y."/>
            <person name="Wang H."/>
            <person name="Li S."/>
            <person name="Jiang F."/>
            <person name="Yin L."/>
            <person name="Zhang G."/>
            <person name="Qian W."/>
            <person name="Fan W."/>
        </authorList>
    </citation>
    <scope>NUCLEOTIDE SEQUENCE [LARGE SCALE GENOMIC DNA]</scope>
    <source>
        <strain evidence="13">SZHN2017</strain>
        <tissue evidence="13">Muscle</tissue>
    </source>
</reference>
<dbReference type="OrthoDB" id="360689at2759"/>
<dbReference type="GO" id="GO:0000272">
    <property type="term" value="P:polysaccharide catabolic process"/>
    <property type="evidence" value="ECO:0007669"/>
    <property type="project" value="UniProtKB-KW"/>
</dbReference>
<evidence type="ECO:0000259" key="11">
    <source>
        <dbReference type="Pfam" id="PF03639"/>
    </source>
</evidence>
<feature type="compositionally biased region" description="Low complexity" evidence="10">
    <location>
        <begin position="520"/>
        <end position="532"/>
    </location>
</feature>
<dbReference type="GO" id="GO:0042973">
    <property type="term" value="F:glucan endo-1,3-beta-D-glucosidase activity"/>
    <property type="evidence" value="ECO:0007669"/>
    <property type="project" value="UniProtKB-EC"/>
</dbReference>
<comment type="caution">
    <text evidence="13">The sequence shown here is derived from an EMBL/GenBank/DDBJ whole genome shotgun (WGS) entry which is preliminary data.</text>
</comment>
<dbReference type="Proteomes" id="UP000245119">
    <property type="component" value="Linkage Group LG1"/>
</dbReference>
<evidence type="ECO:0000256" key="5">
    <source>
        <dbReference type="ARBA" id="ARBA00022801"/>
    </source>
</evidence>
<evidence type="ECO:0000256" key="4">
    <source>
        <dbReference type="ARBA" id="ARBA00012780"/>
    </source>
</evidence>
<proteinExistence type="inferred from homology"/>
<dbReference type="STRING" id="400727.A0A2T7PZ98"/>
<dbReference type="InterPro" id="IPR043141">
    <property type="entry name" value="Ribosomal_uL10-like_sf"/>
</dbReference>
<keyword evidence="14" id="KW-1185">Reference proteome</keyword>
<evidence type="ECO:0000313" key="13">
    <source>
        <dbReference type="EMBL" id="PVD38741.1"/>
    </source>
</evidence>
<gene>
    <name evidence="13" type="ORF">C0Q70_01363</name>
</gene>
<dbReference type="InterPro" id="IPR005200">
    <property type="entry name" value="Endo-beta-glucanase"/>
</dbReference>
<feature type="domain" description="Glycosyl hydrolase family 81 C-terminal" evidence="12">
    <location>
        <begin position="731"/>
        <end position="1032"/>
    </location>
</feature>
<evidence type="ECO:0000256" key="1">
    <source>
        <dbReference type="ARBA" id="ARBA00000382"/>
    </source>
</evidence>
<dbReference type="GO" id="GO:0052861">
    <property type="term" value="F:endo-1,3(4)-beta-glucanase activity"/>
    <property type="evidence" value="ECO:0007669"/>
    <property type="project" value="InterPro"/>
</dbReference>
<sequence length="1110" mass="122739">MLAVCQALPMTGPTERAVKNKLLNNGMKLQFFNNRLIRQAVEGTPLTNLKSFLVGKNYLVVSTEPCVSALIKTLRSVPELILLGGLVDNYLLSREGFNKYFKLPDLDTMRGELDVLDLRGKIKVKTCSRGITYTAAYSQDNSAMIYLLCTLVCAILVYVEAVLPQLPDCQRLEDHVLDSANPIDVFGANQEIGQRAVPVRNANLRSRGPIPTHHFATSQIKVKDRPEPLRIFPYEAHLDTAGVVYDAYTMERWYDPKRTDVMDQQSAWEAGRPWNKLNDMGTNLKQMVSGPDGNPLGVFTGKSGVRLGMAGSGEPIMTDFGDLYANFLFTGAGGTMEVPVVRGATLVTHIYKNANPVVKPYCLSSVAGHAAHFECPVEGSGEMSYAVNVIGKYVLPNDWGNAPQRAHCNRRRRGVADISLSATCSSDRRLTIQIDLADVTIKSVGQIQFAVESASLWTSQFVPGMHNCDASTCSQQGNRVTIHAQAPSADYKLAVNIISVTTLPLENWLQAPFHGKCDGSTVSSSGGTHVTSAPGNPTTRPGDTQPFALSSNTKFLLELDEPGGALSGQTRKFILYFSSPVRASVNSGTSEISFEPQSGGRYSGLVQLGYLGVGPKGDTSKSNALDQYHGIYSYKPTVSSCVSDSRAKAYLSFDWNPVDQNGHPTSRQLLMVTLPHQEYNMRSQFASNLRDSVFGFRTYEGNSWLQQYDVPHTPVDPDTAAVNRIKQNGAQLNDIISAIQRDAANVNLDAVCAHSDSYNAGKAIGMATRLASISRAFGTSHFRDLDTMIGQCLSKWLRVEDTLDNMWKFHYDTVWGGLFLRATNGDLDWGVDYGFPYYNDHHFHLGYFLYAMAYYVKYHPGWGADHKDRIYLVARDVGNPSWRDPHFPVVRHQDIYNGFSWASGLGPGERQEESASESINCYHALAALGDAFNDPYLKHAGQLHLAMEIASVREYWQVRAHNRNHFPPMLQKTGVVGQIAEGAWYVYTLDWPCDPNRFPMRHGCLVGIQVIPITAVSKHWVDQEWAGSIKEICEMAINPRLAADYSKVDPNDHDFRELTSGWQAFCYAAMAPLDEAHRTRAADYLRTKRPQDLVAGSGAASTLLFIYGST</sequence>
<evidence type="ECO:0000256" key="6">
    <source>
        <dbReference type="ARBA" id="ARBA00023277"/>
    </source>
</evidence>
<keyword evidence="6" id="KW-0119">Carbohydrate metabolism</keyword>
<dbReference type="Pfam" id="PF17652">
    <property type="entry name" value="Glyco_hydro81C"/>
    <property type="match status" value="1"/>
</dbReference>
<dbReference type="PANTHER" id="PTHR31983">
    <property type="entry name" value="ENDO-1,3(4)-BETA-GLUCANASE 1"/>
    <property type="match status" value="1"/>
</dbReference>
<keyword evidence="5" id="KW-0378">Hydrolase</keyword>
<dbReference type="EC" id="3.2.1.39" evidence="4"/>
<dbReference type="PANTHER" id="PTHR31983:SF0">
    <property type="entry name" value="GLUCAN ENDO-1,3-BETA-D-GLUCOSIDASE 2"/>
    <property type="match status" value="1"/>
</dbReference>
<comment type="similarity">
    <text evidence="2">Belongs to the universal ribosomal protein uL10 family.</text>
</comment>
<keyword evidence="7" id="KW-0326">Glycosidase</keyword>
<keyword evidence="9" id="KW-0624">Polysaccharide degradation</keyword>
<evidence type="ECO:0000256" key="7">
    <source>
        <dbReference type="ARBA" id="ARBA00023295"/>
    </source>
</evidence>
<evidence type="ECO:0000313" key="14">
    <source>
        <dbReference type="Proteomes" id="UP000245119"/>
    </source>
</evidence>
<dbReference type="EMBL" id="PZQS01000001">
    <property type="protein sequence ID" value="PVD38741.1"/>
    <property type="molecule type" value="Genomic_DNA"/>
</dbReference>
<feature type="domain" description="Glycosyl hydrolase family 81 N-terminal" evidence="11">
    <location>
        <begin position="572"/>
        <end position="688"/>
    </location>
</feature>
<feature type="compositionally biased region" description="Polar residues" evidence="10">
    <location>
        <begin position="533"/>
        <end position="543"/>
    </location>
</feature>
<organism evidence="13 14">
    <name type="scientific">Pomacea canaliculata</name>
    <name type="common">Golden apple snail</name>
    <dbReference type="NCBI Taxonomy" id="400727"/>
    <lineage>
        <taxon>Eukaryota</taxon>
        <taxon>Metazoa</taxon>
        <taxon>Spiralia</taxon>
        <taxon>Lophotrochozoa</taxon>
        <taxon>Mollusca</taxon>
        <taxon>Gastropoda</taxon>
        <taxon>Caenogastropoda</taxon>
        <taxon>Architaenioglossa</taxon>
        <taxon>Ampullarioidea</taxon>
        <taxon>Ampullariidae</taxon>
        <taxon>Pomacea</taxon>
    </lineage>
</organism>
<keyword evidence="8" id="KW-0961">Cell wall biogenesis/degradation</keyword>
<dbReference type="AlphaFoldDB" id="A0A2T7PZ98"/>
<evidence type="ECO:0000256" key="3">
    <source>
        <dbReference type="ARBA" id="ARBA00010730"/>
    </source>
</evidence>
<evidence type="ECO:0000259" key="12">
    <source>
        <dbReference type="Pfam" id="PF17652"/>
    </source>
</evidence>
<comment type="catalytic activity">
    <reaction evidence="1">
        <text>Hydrolysis of (1-&gt;3)-beta-D-glucosidic linkages in (1-&gt;3)-beta-D-glucans.</text>
        <dbReference type="EC" id="3.2.1.39"/>
    </reaction>
</comment>
<evidence type="ECO:0000256" key="10">
    <source>
        <dbReference type="SAM" id="MobiDB-lite"/>
    </source>
</evidence>
<name>A0A2T7PZ98_POMCA</name>
<evidence type="ECO:0000256" key="2">
    <source>
        <dbReference type="ARBA" id="ARBA00008889"/>
    </source>
</evidence>
<feature type="region of interest" description="Disordered" evidence="10">
    <location>
        <begin position="520"/>
        <end position="543"/>
    </location>
</feature>
<accession>A0A2T7PZ98</accession>
<evidence type="ECO:0000256" key="8">
    <source>
        <dbReference type="ARBA" id="ARBA00023316"/>
    </source>
</evidence>
<protein>
    <recommendedName>
        <fullName evidence="4">glucan endo-1,3-beta-D-glucosidase</fullName>
        <ecNumber evidence="4">3.2.1.39</ecNumber>
    </recommendedName>
</protein>
<dbReference type="Pfam" id="PF03639">
    <property type="entry name" value="Glyco_hydro_81"/>
    <property type="match status" value="1"/>
</dbReference>
<dbReference type="PROSITE" id="PS52008">
    <property type="entry name" value="GH81"/>
    <property type="match status" value="1"/>
</dbReference>
<comment type="similarity">
    <text evidence="3">Belongs to the glycosyl hydrolase 81 family.</text>
</comment>
<dbReference type="SUPFAM" id="SSF160369">
    <property type="entry name" value="Ribosomal protein L10-like"/>
    <property type="match status" value="1"/>
</dbReference>
<dbReference type="InterPro" id="IPR040451">
    <property type="entry name" value="GH81_N"/>
</dbReference>
<evidence type="ECO:0000256" key="9">
    <source>
        <dbReference type="ARBA" id="ARBA00023326"/>
    </source>
</evidence>